<dbReference type="EMBL" id="JALJAT010000001">
    <property type="protein sequence ID" value="KAK4475409.1"/>
    <property type="molecule type" value="Genomic_DNA"/>
</dbReference>
<evidence type="ECO:0000313" key="1">
    <source>
        <dbReference type="EMBL" id="KAK4475409.1"/>
    </source>
</evidence>
<organism evidence="1 2">
    <name type="scientific">Schistosoma mekongi</name>
    <name type="common">Parasitic worm</name>
    <dbReference type="NCBI Taxonomy" id="38744"/>
    <lineage>
        <taxon>Eukaryota</taxon>
        <taxon>Metazoa</taxon>
        <taxon>Spiralia</taxon>
        <taxon>Lophotrochozoa</taxon>
        <taxon>Platyhelminthes</taxon>
        <taxon>Trematoda</taxon>
        <taxon>Digenea</taxon>
        <taxon>Strigeidida</taxon>
        <taxon>Schistosomatoidea</taxon>
        <taxon>Schistosomatidae</taxon>
        <taxon>Schistosoma</taxon>
    </lineage>
</organism>
<sequence length="355" mass="41009">MHQFITNVNSKQHKDTLKDSINSNRKCSSTKELRKLSGNTNVKCCHQFNRVSMKIPTPDIIDGAFAAAADVDDDDNGTDTGVGVGRMKHSENCTIYYSDDESTSKCKRKSNLSQMLLRKASIISKRFKYYMIHSVALFHEDLYGLSWSEAHDILQSPYGVSMDTNQIDKKLPSTKCKQSRRHYSTSVIPTFCTTPNIRTITRKTSDTHSLRQHSRLYQLDKPYYIQCKSIERSLSLRNSMYPTHDCTYHSTSPKNSFHNFQSNNQCITSIEKQNQLQINMKSMLKSLTSNNQYSSINQSLKNNLNYLNEKNQSDQRTCSIDEQHQQQMNDLNFNKITIQETNDCQLDYQLKFNNH</sequence>
<proteinExistence type="predicted"/>
<keyword evidence="2" id="KW-1185">Reference proteome</keyword>
<protein>
    <submittedName>
        <fullName evidence="1">Uncharacterized protein</fullName>
    </submittedName>
</protein>
<name>A0AAE1ZLA0_SCHME</name>
<comment type="caution">
    <text evidence="1">The sequence shown here is derived from an EMBL/GenBank/DDBJ whole genome shotgun (WGS) entry which is preliminary data.</text>
</comment>
<gene>
    <name evidence="1" type="ORF">MN116_000622</name>
</gene>
<reference evidence="1" key="2">
    <citation type="journal article" date="2023" name="Infect Dis Poverty">
        <title>Chromosome-scale genome of the human blood fluke Schistosoma mekongi and its implications for public health.</title>
        <authorList>
            <person name="Zhou M."/>
            <person name="Xu L."/>
            <person name="Xu D."/>
            <person name="Chen W."/>
            <person name="Khan J."/>
            <person name="Hu Y."/>
            <person name="Huang H."/>
            <person name="Wei H."/>
            <person name="Zhang Y."/>
            <person name="Chusongsang P."/>
            <person name="Tanasarnprasert K."/>
            <person name="Hu X."/>
            <person name="Limpanont Y."/>
            <person name="Lv Z."/>
        </authorList>
    </citation>
    <scope>NUCLEOTIDE SEQUENCE</scope>
    <source>
        <strain evidence="1">LV_2022a</strain>
    </source>
</reference>
<dbReference type="Proteomes" id="UP001292079">
    <property type="component" value="Unassembled WGS sequence"/>
</dbReference>
<accession>A0AAE1ZLA0</accession>
<dbReference type="AlphaFoldDB" id="A0AAE1ZLA0"/>
<reference evidence="1" key="1">
    <citation type="submission" date="2022-04" db="EMBL/GenBank/DDBJ databases">
        <authorList>
            <person name="Xu L."/>
            <person name="Lv Z."/>
        </authorList>
    </citation>
    <scope>NUCLEOTIDE SEQUENCE</scope>
    <source>
        <strain evidence="1">LV_2022a</strain>
    </source>
</reference>
<evidence type="ECO:0000313" key="2">
    <source>
        <dbReference type="Proteomes" id="UP001292079"/>
    </source>
</evidence>